<reference evidence="5 6" key="1">
    <citation type="submission" date="2019-01" db="EMBL/GenBank/DDBJ databases">
        <title>Draft Genome and Complete Hox-Cluster Characterization of the Sterlet Sturgeon (Acipenser ruthenus).</title>
        <authorList>
            <person name="Wei Q."/>
        </authorList>
    </citation>
    <scope>NUCLEOTIDE SEQUENCE [LARGE SCALE GENOMIC DNA]</scope>
    <source>
        <strain evidence="5">WHYD16114868_AA</strain>
        <tissue evidence="5">Blood</tissue>
    </source>
</reference>
<dbReference type="Gene3D" id="2.10.90.10">
    <property type="entry name" value="Cystine-knot cytokines"/>
    <property type="match status" value="1"/>
</dbReference>
<evidence type="ECO:0000313" key="5">
    <source>
        <dbReference type="EMBL" id="RXM34021.1"/>
    </source>
</evidence>
<evidence type="ECO:0000256" key="2">
    <source>
        <dbReference type="ARBA" id="ARBA00007236"/>
    </source>
</evidence>
<keyword evidence="3" id="KW-0964">Secreted</keyword>
<sequence>RLNIDEDRYPKVLAFAECLCAGCISEVTGREMTSLNSLLLTQRMMVLRRRPCFSNPNLSAFYVDYISVPVGCTCVRPRTYHF</sequence>
<keyword evidence="4" id="KW-0732">Signal</keyword>
<dbReference type="EMBL" id="SCEB01214657">
    <property type="protein sequence ID" value="RXM34021.1"/>
    <property type="molecule type" value="Genomic_DNA"/>
</dbReference>
<evidence type="ECO:0000256" key="4">
    <source>
        <dbReference type="ARBA" id="ARBA00022729"/>
    </source>
</evidence>
<protein>
    <submittedName>
        <fullName evidence="5">Interleukin-17C</fullName>
    </submittedName>
</protein>
<dbReference type="InterPro" id="IPR010345">
    <property type="entry name" value="IL-17_fam"/>
</dbReference>
<gene>
    <name evidence="5" type="ORF">EOD39_5048</name>
</gene>
<dbReference type="SUPFAM" id="SSF57501">
    <property type="entry name" value="Cystine-knot cytokines"/>
    <property type="match status" value="1"/>
</dbReference>
<dbReference type="AlphaFoldDB" id="A0A444UFT1"/>
<accession>A0A444UFT1</accession>
<evidence type="ECO:0000256" key="1">
    <source>
        <dbReference type="ARBA" id="ARBA00004613"/>
    </source>
</evidence>
<dbReference type="GO" id="GO:0005576">
    <property type="term" value="C:extracellular region"/>
    <property type="evidence" value="ECO:0007669"/>
    <property type="project" value="UniProtKB-SubCell"/>
</dbReference>
<keyword evidence="6" id="KW-1185">Reference proteome</keyword>
<dbReference type="InterPro" id="IPR029034">
    <property type="entry name" value="Cystine-knot_cytokine"/>
</dbReference>
<organism evidence="5 6">
    <name type="scientific">Acipenser ruthenus</name>
    <name type="common">Sterlet sturgeon</name>
    <dbReference type="NCBI Taxonomy" id="7906"/>
    <lineage>
        <taxon>Eukaryota</taxon>
        <taxon>Metazoa</taxon>
        <taxon>Chordata</taxon>
        <taxon>Craniata</taxon>
        <taxon>Vertebrata</taxon>
        <taxon>Euteleostomi</taxon>
        <taxon>Actinopterygii</taxon>
        <taxon>Chondrostei</taxon>
        <taxon>Acipenseriformes</taxon>
        <taxon>Acipenseridae</taxon>
        <taxon>Acipenser</taxon>
    </lineage>
</organism>
<comment type="caution">
    <text evidence="5">The sequence shown here is derived from an EMBL/GenBank/DDBJ whole genome shotgun (WGS) entry which is preliminary data.</text>
</comment>
<proteinExistence type="inferred from homology"/>
<comment type="similarity">
    <text evidence="2">Belongs to the IL-17 family.</text>
</comment>
<feature type="non-terminal residue" evidence="5">
    <location>
        <position position="1"/>
    </location>
</feature>
<name>A0A444UFT1_ACIRT</name>
<evidence type="ECO:0000256" key="3">
    <source>
        <dbReference type="ARBA" id="ARBA00022525"/>
    </source>
</evidence>
<dbReference type="GO" id="GO:0005125">
    <property type="term" value="F:cytokine activity"/>
    <property type="evidence" value="ECO:0007669"/>
    <property type="project" value="InterPro"/>
</dbReference>
<dbReference type="Proteomes" id="UP000289886">
    <property type="component" value="Unassembled WGS sequence"/>
</dbReference>
<dbReference type="Pfam" id="PF06083">
    <property type="entry name" value="IL17"/>
    <property type="match status" value="1"/>
</dbReference>
<evidence type="ECO:0000313" key="6">
    <source>
        <dbReference type="Proteomes" id="UP000289886"/>
    </source>
</evidence>
<comment type="subcellular location">
    <subcellularLocation>
        <location evidence="1">Secreted</location>
    </subcellularLocation>
</comment>